<gene>
    <name evidence="1" type="ORF">QVD17_16090</name>
</gene>
<dbReference type="Proteomes" id="UP001229421">
    <property type="component" value="Unassembled WGS sequence"/>
</dbReference>
<comment type="caution">
    <text evidence="1">The sequence shown here is derived from an EMBL/GenBank/DDBJ whole genome shotgun (WGS) entry which is preliminary data.</text>
</comment>
<dbReference type="Pfam" id="PF05705">
    <property type="entry name" value="DUF829"/>
    <property type="match status" value="2"/>
</dbReference>
<dbReference type="PANTHER" id="PTHR12265">
    <property type="entry name" value="TRANSMEMBRANE PROTEIN 53"/>
    <property type="match status" value="1"/>
</dbReference>
<dbReference type="InterPro" id="IPR029058">
    <property type="entry name" value="AB_hydrolase_fold"/>
</dbReference>
<reference evidence="1" key="1">
    <citation type="journal article" date="2023" name="bioRxiv">
        <title>Improved chromosome-level genome assembly for marigold (Tagetes erecta).</title>
        <authorList>
            <person name="Jiang F."/>
            <person name="Yuan L."/>
            <person name="Wang S."/>
            <person name="Wang H."/>
            <person name="Xu D."/>
            <person name="Wang A."/>
            <person name="Fan W."/>
        </authorList>
    </citation>
    <scope>NUCLEOTIDE SEQUENCE</scope>
    <source>
        <strain evidence="1">WSJ</strain>
        <tissue evidence="1">Leaf</tissue>
    </source>
</reference>
<dbReference type="EMBL" id="JAUHHV010000004">
    <property type="protein sequence ID" value="KAK1427406.1"/>
    <property type="molecule type" value="Genomic_DNA"/>
</dbReference>
<evidence type="ECO:0000313" key="1">
    <source>
        <dbReference type="EMBL" id="KAK1427406.1"/>
    </source>
</evidence>
<dbReference type="Gene3D" id="3.40.50.1820">
    <property type="entry name" value="alpha/beta hydrolase"/>
    <property type="match status" value="1"/>
</dbReference>
<evidence type="ECO:0008006" key="3">
    <source>
        <dbReference type="Google" id="ProtNLM"/>
    </source>
</evidence>
<protein>
    <recommendedName>
        <fullName evidence="3">DUF829 domain-containing protein</fullName>
    </recommendedName>
</protein>
<name>A0AAD8KUD0_TARER</name>
<dbReference type="AlphaFoldDB" id="A0AAD8KUD0"/>
<dbReference type="InterPro" id="IPR008547">
    <property type="entry name" value="DUF829_TMEM53"/>
</dbReference>
<dbReference type="PANTHER" id="PTHR12265:SF0">
    <property type="entry name" value="EXPRESSED PROTEIN"/>
    <property type="match status" value="1"/>
</dbReference>
<sequence length="408" mass="46321">MWGFGGNFYWGKKQDEEEEDRNRGIVVIFAWMSSQHKHLKNYIDLYASNGWDSLVCHSQFLNLFFPDKATMLALDILNELNKELKKRPCPVVFASFSGGPKACMYKALQIIDSKYESRGNLDAYQLVRDCLCGHIFDSTPVDFTSDLGTRFALDPSILKLSRPPKIATLIANGISSTLDALFLTKFESQRAEYWQTLYSTVGMGAPYLIFCSENDNLAPYRIIRNFAQRLESLGGDVKLVKWTNSPHVGHYRVHPDEYKAAVTELLTKAVYVYSQRTVRVSGSHNQTSEPLNHLREAVSSSNQYQSFHRITLDLNDHFVVPGSVEYHEGQEVGSVHDASKERFIPRATLPKVNAHGILGQILFDVCVPKNVEDWDLRSSSSSSSSYTFSSGRRHSHFNPMKCIRRSRL</sequence>
<evidence type="ECO:0000313" key="2">
    <source>
        <dbReference type="Proteomes" id="UP001229421"/>
    </source>
</evidence>
<proteinExistence type="predicted"/>
<dbReference type="SUPFAM" id="SSF53474">
    <property type="entry name" value="alpha/beta-Hydrolases"/>
    <property type="match status" value="1"/>
</dbReference>
<accession>A0AAD8KUD0</accession>
<keyword evidence="2" id="KW-1185">Reference proteome</keyword>
<organism evidence="1 2">
    <name type="scientific">Tagetes erecta</name>
    <name type="common">African marigold</name>
    <dbReference type="NCBI Taxonomy" id="13708"/>
    <lineage>
        <taxon>Eukaryota</taxon>
        <taxon>Viridiplantae</taxon>
        <taxon>Streptophyta</taxon>
        <taxon>Embryophyta</taxon>
        <taxon>Tracheophyta</taxon>
        <taxon>Spermatophyta</taxon>
        <taxon>Magnoliopsida</taxon>
        <taxon>eudicotyledons</taxon>
        <taxon>Gunneridae</taxon>
        <taxon>Pentapetalae</taxon>
        <taxon>asterids</taxon>
        <taxon>campanulids</taxon>
        <taxon>Asterales</taxon>
        <taxon>Asteraceae</taxon>
        <taxon>Asteroideae</taxon>
        <taxon>Heliantheae alliance</taxon>
        <taxon>Tageteae</taxon>
        <taxon>Tagetes</taxon>
    </lineage>
</organism>